<dbReference type="KEGG" id="shj:SHELI_v1c04100"/>
<feature type="signal peptide" evidence="1">
    <location>
        <begin position="1"/>
        <end position="22"/>
    </location>
</feature>
<evidence type="ECO:0000313" key="2">
    <source>
        <dbReference type="EMBL" id="AOG60361.1"/>
    </source>
</evidence>
<dbReference type="RefSeq" id="WP_069116238.1">
    <property type="nucleotide sequence ID" value="NZ_CP017015.1"/>
</dbReference>
<feature type="chain" id="PRO_5008554007" description="Lipoprotein-associated type-17 domain-containing protein" evidence="1">
    <location>
        <begin position="23"/>
        <end position="577"/>
    </location>
</feature>
<evidence type="ECO:0008006" key="4">
    <source>
        <dbReference type="Google" id="ProtNLM"/>
    </source>
</evidence>
<organism evidence="2 3">
    <name type="scientific">Spiroplasma helicoides</name>
    <dbReference type="NCBI Taxonomy" id="216938"/>
    <lineage>
        <taxon>Bacteria</taxon>
        <taxon>Bacillati</taxon>
        <taxon>Mycoplasmatota</taxon>
        <taxon>Mollicutes</taxon>
        <taxon>Entomoplasmatales</taxon>
        <taxon>Spiroplasmataceae</taxon>
        <taxon>Spiroplasma</taxon>
    </lineage>
</organism>
<dbReference type="STRING" id="216938.SHELI_v1c04100"/>
<evidence type="ECO:0000256" key="1">
    <source>
        <dbReference type="SAM" id="SignalP"/>
    </source>
</evidence>
<reference evidence="2 3" key="1">
    <citation type="submission" date="2016-08" db="EMBL/GenBank/DDBJ databases">
        <title>Complete genome sequence of Spiroplasma helicoides TABS-2 (DSM 22551).</title>
        <authorList>
            <person name="Shen W.-Y."/>
            <person name="Lo W.-S."/>
            <person name="Lai Y.-C."/>
            <person name="Kuo C.-H."/>
        </authorList>
    </citation>
    <scope>NUCLEOTIDE SEQUENCE [LARGE SCALE GENOMIC DNA]</scope>
    <source>
        <strain evidence="2 3">TABS-2</strain>
    </source>
</reference>
<dbReference type="AlphaFoldDB" id="A0A1B3SKA8"/>
<accession>A0A1B3SKA8</accession>
<gene>
    <name evidence="2" type="ORF">SHELI_v1c04100</name>
</gene>
<keyword evidence="3" id="KW-1185">Reference proteome</keyword>
<dbReference type="Proteomes" id="UP000094378">
    <property type="component" value="Chromosome"/>
</dbReference>
<protein>
    <recommendedName>
        <fullName evidence="4">Lipoprotein-associated type-17 domain-containing protein</fullName>
    </recommendedName>
</protein>
<name>A0A1B3SKA8_9MOLU</name>
<dbReference type="EMBL" id="CP017015">
    <property type="protein sequence ID" value="AOG60361.1"/>
    <property type="molecule type" value="Genomic_DNA"/>
</dbReference>
<evidence type="ECO:0000313" key="3">
    <source>
        <dbReference type="Proteomes" id="UP000094378"/>
    </source>
</evidence>
<keyword evidence="1" id="KW-0732">Signal</keyword>
<sequence>MFKKLFATLGLMGLTASTSSYVYSCSKFTESYKKLTTNDYIVLMDTYLMSIENNYFDNYKKIINDAKDIISNREDANHKLSPIIYYSEDDVTAEGGILIKFDYQKVDDFNFTIALTIKEIPSAAESESESYEPQKFNKTYSYKSSQTNELVQTDKQVYSLTQNQDPIVKVKILNRNLFNKIIVNPENKNKELWDKFYFDDQDPSLLYLKFKKNEYKINLDMWFDLTADNSLSSTKIRVDLIYLDTQNLHVKKVQDSNNWGEKVEWYIENMDFYENLTITAQNENGQSEKINFKKEDDNISFYLLFNNDVLNTFSKEKTKISFVISANNSDNSTTLDSEIPQFNPLGIHSYNISILPNTLKSLKISEKIKNLKINFENNLSNTNLIFLNGIESQKSVDFTNEKYFKLTAWIKSKVKEEKYKSTITCDLNFVIDDKVITKKFSADFNIIVNEYRSKNKYTIKESDFKIKSQSDQSLTSVFNEQKQQLIINTNASKFDIDLDTDILRMSNSNISFVDYSEDGEEKNINYNIPYQKQNPIKDYTTLQLSFDQNYFASKKEFSLLFTCDNFKNFELLFQYRN</sequence>
<proteinExistence type="predicted"/>